<accession>A0A0D8XSJ8</accession>
<dbReference type="InterPro" id="IPR039260">
    <property type="entry name" value="Cpg-3"/>
</dbReference>
<keyword evidence="3" id="KW-1185">Reference proteome</keyword>
<dbReference type="PANTHER" id="PTHR37973:SF3">
    <property type="entry name" value="CHONDROITIN PROTEOGLYCAN 3-RELATED"/>
    <property type="match status" value="1"/>
</dbReference>
<name>A0A0D8XSJ8_DICVI</name>
<dbReference type="Proteomes" id="UP000053766">
    <property type="component" value="Unassembled WGS sequence"/>
</dbReference>
<evidence type="ECO:0008006" key="4">
    <source>
        <dbReference type="Google" id="ProtNLM"/>
    </source>
</evidence>
<reference evidence="3" key="2">
    <citation type="journal article" date="2016" name="Sci. Rep.">
        <title>Dictyocaulus viviparus genome, variome and transcriptome elucidate lungworm biology and support future intervention.</title>
        <authorList>
            <person name="McNulty S.N."/>
            <person name="Strube C."/>
            <person name="Rosa B.A."/>
            <person name="Martin J.C."/>
            <person name="Tyagi R."/>
            <person name="Choi Y.J."/>
            <person name="Wang Q."/>
            <person name="Hallsworth Pepin K."/>
            <person name="Zhang X."/>
            <person name="Ozersky P."/>
            <person name="Wilson R.K."/>
            <person name="Sternberg P.W."/>
            <person name="Gasser R.B."/>
            <person name="Mitreva M."/>
        </authorList>
    </citation>
    <scope>NUCLEOTIDE SEQUENCE [LARGE SCALE GENOMIC DNA]</scope>
    <source>
        <strain evidence="3">HannoverDv2000</strain>
    </source>
</reference>
<feature type="chain" id="PRO_5002336035" description="Chondroitin proteoglycan 3" evidence="1">
    <location>
        <begin position="17"/>
        <end position="168"/>
    </location>
</feature>
<evidence type="ECO:0000313" key="2">
    <source>
        <dbReference type="EMBL" id="KJH46714.1"/>
    </source>
</evidence>
<reference evidence="2 3" key="1">
    <citation type="submission" date="2013-11" db="EMBL/GenBank/DDBJ databases">
        <title>Draft genome of the bovine lungworm Dictyocaulus viviparus.</title>
        <authorList>
            <person name="Mitreva M."/>
        </authorList>
    </citation>
    <scope>NUCLEOTIDE SEQUENCE [LARGE SCALE GENOMIC DNA]</scope>
    <source>
        <strain evidence="2 3">HannoverDv2000</strain>
    </source>
</reference>
<protein>
    <recommendedName>
        <fullName evidence="4">Chondroitin proteoglycan 3</fullName>
    </recommendedName>
</protein>
<sequence length="168" mass="17958">MLIISTTLVLLHFVSSFPNDQLAPKFIVPLNNITANSDASIQNRNEDNESSGEQPQAKGCFPLKLCYSDDECNGGPCIGAFVGKCNCNGCIDLWRCDSDSMCGGLKGACNLHTNTCDCTMGYMKAGFSSLSDALVNFCNVKHCTHQTEADDCFGLQCTAGSCLCLADL</sequence>
<dbReference type="PANTHER" id="PTHR37973">
    <property type="entry name" value="CHONDROITIN PROTEOGLYCAN 3"/>
    <property type="match status" value="1"/>
</dbReference>
<dbReference type="STRING" id="29172.A0A0D8XSJ8"/>
<organism evidence="2 3">
    <name type="scientific">Dictyocaulus viviparus</name>
    <name type="common">Bovine lungworm</name>
    <dbReference type="NCBI Taxonomy" id="29172"/>
    <lineage>
        <taxon>Eukaryota</taxon>
        <taxon>Metazoa</taxon>
        <taxon>Ecdysozoa</taxon>
        <taxon>Nematoda</taxon>
        <taxon>Chromadorea</taxon>
        <taxon>Rhabditida</taxon>
        <taxon>Rhabditina</taxon>
        <taxon>Rhabditomorpha</taxon>
        <taxon>Strongyloidea</taxon>
        <taxon>Metastrongylidae</taxon>
        <taxon>Dictyocaulus</taxon>
    </lineage>
</organism>
<evidence type="ECO:0000256" key="1">
    <source>
        <dbReference type="SAM" id="SignalP"/>
    </source>
</evidence>
<dbReference type="EMBL" id="KN716339">
    <property type="protein sequence ID" value="KJH46714.1"/>
    <property type="molecule type" value="Genomic_DNA"/>
</dbReference>
<keyword evidence="1" id="KW-0732">Signal</keyword>
<feature type="signal peptide" evidence="1">
    <location>
        <begin position="1"/>
        <end position="16"/>
    </location>
</feature>
<proteinExistence type="predicted"/>
<evidence type="ECO:0000313" key="3">
    <source>
        <dbReference type="Proteomes" id="UP000053766"/>
    </source>
</evidence>
<dbReference type="OrthoDB" id="5822889at2759"/>
<gene>
    <name evidence="2" type="ORF">DICVIV_07238</name>
</gene>
<dbReference type="AlphaFoldDB" id="A0A0D8XSJ8"/>